<feature type="domain" description="Transglycosylase SLT" evidence="3">
    <location>
        <begin position="57"/>
        <end position="348"/>
    </location>
</feature>
<dbReference type="AlphaFoldDB" id="A0A1N7MHC2"/>
<accession>A0A1N7MHC2</accession>
<dbReference type="PANTHER" id="PTHR30163">
    <property type="entry name" value="MEMBRANE-BOUND LYTIC MUREIN TRANSGLYCOSYLASE B"/>
    <property type="match status" value="1"/>
</dbReference>
<feature type="domain" description="Peptidoglycan binding-like" evidence="2">
    <location>
        <begin position="371"/>
        <end position="424"/>
    </location>
</feature>
<evidence type="ECO:0000313" key="5">
    <source>
        <dbReference type="Proteomes" id="UP000186684"/>
    </source>
</evidence>
<dbReference type="InterPro" id="IPR043426">
    <property type="entry name" value="MltB-like"/>
</dbReference>
<dbReference type="SUPFAM" id="SSF53955">
    <property type="entry name" value="Lysozyme-like"/>
    <property type="match status" value="1"/>
</dbReference>
<dbReference type="OrthoDB" id="9808544at2"/>
<dbReference type="Gene3D" id="1.10.530.10">
    <property type="match status" value="1"/>
</dbReference>
<dbReference type="EMBL" id="FTOQ01000004">
    <property type="protein sequence ID" value="SIS85440.1"/>
    <property type="molecule type" value="Genomic_DNA"/>
</dbReference>
<dbReference type="Proteomes" id="UP000186684">
    <property type="component" value="Unassembled WGS sequence"/>
</dbReference>
<evidence type="ECO:0000259" key="3">
    <source>
        <dbReference type="Pfam" id="PF13406"/>
    </source>
</evidence>
<dbReference type="InterPro" id="IPR031304">
    <property type="entry name" value="SLT_2"/>
</dbReference>
<evidence type="ECO:0000313" key="4">
    <source>
        <dbReference type="EMBL" id="SIS85440.1"/>
    </source>
</evidence>
<feature type="chain" id="PRO_5012139514" evidence="1">
    <location>
        <begin position="23"/>
        <end position="427"/>
    </location>
</feature>
<dbReference type="CDD" id="cd13399">
    <property type="entry name" value="Slt35-like"/>
    <property type="match status" value="1"/>
</dbReference>
<dbReference type="RefSeq" id="WP_076447871.1">
    <property type="nucleotide sequence ID" value="NZ_FTOQ01000004.1"/>
</dbReference>
<feature type="signal peptide" evidence="1">
    <location>
        <begin position="1"/>
        <end position="22"/>
    </location>
</feature>
<organism evidence="4 5">
    <name type="scientific">Roseivivax lentus</name>
    <dbReference type="NCBI Taxonomy" id="633194"/>
    <lineage>
        <taxon>Bacteria</taxon>
        <taxon>Pseudomonadati</taxon>
        <taxon>Pseudomonadota</taxon>
        <taxon>Alphaproteobacteria</taxon>
        <taxon>Rhodobacterales</taxon>
        <taxon>Roseobacteraceae</taxon>
        <taxon>Roseivivax</taxon>
    </lineage>
</organism>
<keyword evidence="1" id="KW-0732">Signal</keyword>
<dbReference type="Pfam" id="PF01471">
    <property type="entry name" value="PG_binding_1"/>
    <property type="match status" value="1"/>
</dbReference>
<dbReference type="NCBIfam" id="TIGR02283">
    <property type="entry name" value="MltB_2"/>
    <property type="match status" value="1"/>
</dbReference>
<evidence type="ECO:0000259" key="2">
    <source>
        <dbReference type="Pfam" id="PF01471"/>
    </source>
</evidence>
<dbReference type="InterPro" id="IPR036366">
    <property type="entry name" value="PGBDSf"/>
</dbReference>
<dbReference type="InterPro" id="IPR011970">
    <property type="entry name" value="MltB_2"/>
</dbReference>
<dbReference type="Gene3D" id="1.10.8.350">
    <property type="entry name" value="Bacterial muramidase"/>
    <property type="match status" value="1"/>
</dbReference>
<dbReference type="InterPro" id="IPR023346">
    <property type="entry name" value="Lysozyme-like_dom_sf"/>
</dbReference>
<evidence type="ECO:0000256" key="1">
    <source>
        <dbReference type="SAM" id="SignalP"/>
    </source>
</evidence>
<proteinExistence type="predicted"/>
<dbReference type="STRING" id="633194.SAMN05421759_104323"/>
<dbReference type="FunFam" id="1.10.8.350:FF:000001">
    <property type="entry name" value="Lytic murein transglycosylase B"/>
    <property type="match status" value="1"/>
</dbReference>
<dbReference type="GO" id="GO:0009253">
    <property type="term" value="P:peptidoglycan catabolic process"/>
    <property type="evidence" value="ECO:0007669"/>
    <property type="project" value="TreeGrafter"/>
</dbReference>
<sequence>MRIPVLSAVLLSFVAIAPPAGAEAPFEGPRPKARPIVLASAEVTSLASLSALSQQGFERWIAGFRRTARAAGISDRTYDAAFASARFDPKIVERDRRQNEFTKTIWDYLDTAVSDARVANGRRALADHRATLQEIEAQYGVPAEVVTAIWGLESAYGGYRGDTPTLAALATLAYEGRRAEFFEGEVLAALTILETGETTPDRLRGSWAGAMGHTQFMPSSYLDLAIDHTGDGRRDIWSDDPRDALASSAAYLQHHGWQTDVPWGIEVLLPEPFDYMQARRDNTMTLEAWRDLGVVPVGQPDMPDGTALSLLLPAGADGAAFLISENFEVLERYNTADAYVIAVGHLADRIAGAGPLTGDWPRTDRALTFDERIELQTRLRAAGFDPEKIDGRIGPLTISAVRTYQRAQGVRPDGYVSLRVLERLRDG</sequence>
<dbReference type="Pfam" id="PF13406">
    <property type="entry name" value="SLT_2"/>
    <property type="match status" value="1"/>
</dbReference>
<reference evidence="5" key="1">
    <citation type="submission" date="2017-01" db="EMBL/GenBank/DDBJ databases">
        <authorList>
            <person name="Varghese N."/>
            <person name="Submissions S."/>
        </authorList>
    </citation>
    <scope>NUCLEOTIDE SEQUENCE [LARGE SCALE GENOMIC DNA]</scope>
    <source>
        <strain evidence="5">DSM 29430</strain>
    </source>
</reference>
<name>A0A1N7MHC2_9RHOB</name>
<dbReference type="InterPro" id="IPR002477">
    <property type="entry name" value="Peptidoglycan-bd-like"/>
</dbReference>
<dbReference type="SUPFAM" id="SSF47090">
    <property type="entry name" value="PGBD-like"/>
    <property type="match status" value="1"/>
</dbReference>
<dbReference type="GO" id="GO:0008933">
    <property type="term" value="F:peptidoglycan lytic transglycosylase activity"/>
    <property type="evidence" value="ECO:0007669"/>
    <property type="project" value="TreeGrafter"/>
</dbReference>
<dbReference type="PANTHER" id="PTHR30163:SF8">
    <property type="entry name" value="LYTIC MUREIN TRANSGLYCOSYLASE"/>
    <property type="match status" value="1"/>
</dbReference>
<gene>
    <name evidence="4" type="ORF">SAMN05421759_104323</name>
</gene>
<keyword evidence="5" id="KW-1185">Reference proteome</keyword>
<dbReference type="InterPro" id="IPR036365">
    <property type="entry name" value="PGBD-like_sf"/>
</dbReference>
<dbReference type="Gene3D" id="1.10.101.10">
    <property type="entry name" value="PGBD-like superfamily/PGBD"/>
    <property type="match status" value="1"/>
</dbReference>
<protein>
    <submittedName>
        <fullName evidence="4">Lytic murein transglycosylase</fullName>
    </submittedName>
</protein>